<sequence length="58" mass="6382">HDRECLGWMPKASGGRTPRCTGLLFVQKPISGSADSSATPGQPDRLPLKAYWWTPKVE</sequence>
<feature type="non-terminal residue" evidence="1">
    <location>
        <position position="1"/>
    </location>
</feature>
<evidence type="ECO:0000313" key="2">
    <source>
        <dbReference type="Proteomes" id="UP001165960"/>
    </source>
</evidence>
<dbReference type="EMBL" id="QTSX02005868">
    <property type="protein sequence ID" value="KAJ9056823.1"/>
    <property type="molecule type" value="Genomic_DNA"/>
</dbReference>
<gene>
    <name evidence="1" type="ORF">DSO57_1029027</name>
</gene>
<reference evidence="1" key="1">
    <citation type="submission" date="2022-04" db="EMBL/GenBank/DDBJ databases">
        <title>Genome of the entomopathogenic fungus Entomophthora muscae.</title>
        <authorList>
            <person name="Elya C."/>
            <person name="Lovett B.R."/>
            <person name="Lee E."/>
            <person name="Macias A.M."/>
            <person name="Hajek A.E."/>
            <person name="De Bivort B.L."/>
            <person name="Kasson M.T."/>
            <person name="De Fine Licht H.H."/>
            <person name="Stajich J.E."/>
        </authorList>
    </citation>
    <scope>NUCLEOTIDE SEQUENCE</scope>
    <source>
        <strain evidence="1">Berkeley</strain>
    </source>
</reference>
<keyword evidence="2" id="KW-1185">Reference proteome</keyword>
<accession>A0ACC2S369</accession>
<protein>
    <submittedName>
        <fullName evidence="1">Uncharacterized protein</fullName>
    </submittedName>
</protein>
<proteinExistence type="predicted"/>
<comment type="caution">
    <text evidence="1">The sequence shown here is derived from an EMBL/GenBank/DDBJ whole genome shotgun (WGS) entry which is preliminary data.</text>
</comment>
<dbReference type="Proteomes" id="UP001165960">
    <property type="component" value="Unassembled WGS sequence"/>
</dbReference>
<organism evidence="1 2">
    <name type="scientific">Entomophthora muscae</name>
    <dbReference type="NCBI Taxonomy" id="34485"/>
    <lineage>
        <taxon>Eukaryota</taxon>
        <taxon>Fungi</taxon>
        <taxon>Fungi incertae sedis</taxon>
        <taxon>Zoopagomycota</taxon>
        <taxon>Entomophthoromycotina</taxon>
        <taxon>Entomophthoromycetes</taxon>
        <taxon>Entomophthorales</taxon>
        <taxon>Entomophthoraceae</taxon>
        <taxon>Entomophthora</taxon>
    </lineage>
</organism>
<evidence type="ECO:0000313" key="1">
    <source>
        <dbReference type="EMBL" id="KAJ9056823.1"/>
    </source>
</evidence>
<name>A0ACC2S369_9FUNG</name>